<evidence type="ECO:0000256" key="3">
    <source>
        <dbReference type="ARBA" id="ARBA00023128"/>
    </source>
</evidence>
<name>A0A0G4GTD8_VITBC</name>
<dbReference type="Proteomes" id="UP000041254">
    <property type="component" value="Unassembled WGS sequence"/>
</dbReference>
<dbReference type="EMBL" id="CDMY01000802">
    <property type="protein sequence ID" value="CEM34006.1"/>
    <property type="molecule type" value="Genomic_DNA"/>
</dbReference>
<protein>
    <recommendedName>
        <fullName evidence="4">Oxidation resistance protein 1</fullName>
    </recommendedName>
</protein>
<feature type="region of interest" description="Disordered" evidence="5">
    <location>
        <begin position="9"/>
        <end position="29"/>
    </location>
</feature>
<evidence type="ECO:0000256" key="5">
    <source>
        <dbReference type="SAM" id="MobiDB-lite"/>
    </source>
</evidence>
<dbReference type="InterPro" id="IPR006571">
    <property type="entry name" value="TLDc_dom"/>
</dbReference>
<reference evidence="7 8" key="1">
    <citation type="submission" date="2014-11" db="EMBL/GenBank/DDBJ databases">
        <authorList>
            <person name="Zhu J."/>
            <person name="Qi W."/>
            <person name="Song R."/>
        </authorList>
    </citation>
    <scope>NUCLEOTIDE SEQUENCE [LARGE SCALE GENOMIC DNA]</scope>
</reference>
<dbReference type="AlphaFoldDB" id="A0A0G4GTD8"/>
<sequence>MMLLWTCVGTEARPTGGTTANESTNADGRLTSTDQMMSTGKALDAIQIFDFLDIDFADLYKVEAVYLEFMTTSGERIEHFYKIAHVSRNRDARFVEINFESGEFMTMSEYGANLYAAGATEEGDTIAVFKGPAFQEGASNEENMLVNETVPAGLRQLQVHLRGLQASRPNGTSLSASEYKSLLGLLGNDTTELTSLYRMSVHGSSYGDLLDRVGDAKPLVFVVKKDKYVFGVYISAGIQPPDDPTSSNVYGSDVWWFSLAGHFPQPTKIDIDRAEQALMVGGRKGNANGANMGIGGTIRFGDGGTVDGQPAADIRSCHQLTLGDYVPEEYTGVRDEYGDVVLGGSDDFIADEIEVLEVPYTPVPSLPPPSGTSLSASEYEGLLGLLGNATTRLTSLYRTSLHGTTYDDLLDRVGDAKPIVFVIRANKYVFGAFISEGIQLPADPTDTNFYSCDIFSPTSCAVWHFSLAGDFPRPTKIEFDREHQSVWVAGREGSILRDGERGGIEIGRDLWFDQPAPDMRSCVQFTPPEYVPESYTGERDELDDDGWLGGSIRVMADEIEVLQVGQ</sequence>
<feature type="domain" description="TLDc" evidence="6">
    <location>
        <begin position="188"/>
        <end position="355"/>
    </location>
</feature>
<dbReference type="PANTHER" id="PTHR23354">
    <property type="entry name" value="NUCLEOLAR PROTEIN 7/ESTROGEN RECEPTOR COACTIVATOR-RELATED"/>
    <property type="match status" value="1"/>
</dbReference>
<evidence type="ECO:0000313" key="8">
    <source>
        <dbReference type="Proteomes" id="UP000041254"/>
    </source>
</evidence>
<keyword evidence="3" id="KW-0496">Mitochondrion</keyword>
<comment type="similarity">
    <text evidence="2">Belongs to the OXR1 family.</text>
</comment>
<feature type="domain" description="TLDc" evidence="6">
    <location>
        <begin position="389"/>
        <end position="443"/>
    </location>
</feature>
<dbReference type="VEuPathDB" id="CryptoDB:Vbra_10255"/>
<dbReference type="InParanoid" id="A0A0G4GTD8"/>
<feature type="compositionally biased region" description="Polar residues" evidence="5">
    <location>
        <begin position="16"/>
        <end position="29"/>
    </location>
</feature>
<dbReference type="PANTHER" id="PTHR23354:SF62">
    <property type="entry name" value="MUSTARD, ISOFORM V"/>
    <property type="match status" value="1"/>
</dbReference>
<comment type="subcellular location">
    <subcellularLocation>
        <location evidence="1">Mitochondrion</location>
    </subcellularLocation>
</comment>
<dbReference type="GO" id="GO:0005739">
    <property type="term" value="C:mitochondrion"/>
    <property type="evidence" value="ECO:0007669"/>
    <property type="project" value="UniProtKB-SubCell"/>
</dbReference>
<evidence type="ECO:0000256" key="2">
    <source>
        <dbReference type="ARBA" id="ARBA00009540"/>
    </source>
</evidence>
<evidence type="ECO:0000313" key="7">
    <source>
        <dbReference type="EMBL" id="CEM34006.1"/>
    </source>
</evidence>
<keyword evidence="8" id="KW-1185">Reference proteome</keyword>
<accession>A0A0G4GTD8</accession>
<gene>
    <name evidence="7" type="ORF">Vbra_10255</name>
</gene>
<proteinExistence type="inferred from homology"/>
<dbReference type="PhylomeDB" id="A0A0G4GTD8"/>
<evidence type="ECO:0000259" key="6">
    <source>
        <dbReference type="Pfam" id="PF07534"/>
    </source>
</evidence>
<dbReference type="Pfam" id="PF07534">
    <property type="entry name" value="TLD"/>
    <property type="match status" value="2"/>
</dbReference>
<evidence type="ECO:0000256" key="1">
    <source>
        <dbReference type="ARBA" id="ARBA00004173"/>
    </source>
</evidence>
<evidence type="ECO:0000256" key="4">
    <source>
        <dbReference type="ARBA" id="ARBA00040604"/>
    </source>
</evidence>
<organism evidence="7 8">
    <name type="scientific">Vitrella brassicaformis (strain CCMP3155)</name>
    <dbReference type="NCBI Taxonomy" id="1169540"/>
    <lineage>
        <taxon>Eukaryota</taxon>
        <taxon>Sar</taxon>
        <taxon>Alveolata</taxon>
        <taxon>Colpodellida</taxon>
        <taxon>Vitrellaceae</taxon>
        <taxon>Vitrella</taxon>
    </lineage>
</organism>
<dbReference type="OrthoDB" id="26679at2759"/>